<dbReference type="GO" id="GO:0005829">
    <property type="term" value="C:cytosol"/>
    <property type="evidence" value="ECO:0007669"/>
    <property type="project" value="TreeGrafter"/>
</dbReference>
<protein>
    <submittedName>
        <fullName evidence="3">Uncharacterized protein</fullName>
    </submittedName>
</protein>
<feature type="compositionally biased region" description="Polar residues" evidence="2">
    <location>
        <begin position="14"/>
        <end position="29"/>
    </location>
</feature>
<dbReference type="InterPro" id="IPR036883">
    <property type="entry name" value="PDCD5-like_sf"/>
</dbReference>
<feature type="region of interest" description="Disordered" evidence="2">
    <location>
        <begin position="1"/>
        <end position="35"/>
    </location>
</feature>
<evidence type="ECO:0000256" key="1">
    <source>
        <dbReference type="ARBA" id="ARBA00010490"/>
    </source>
</evidence>
<evidence type="ECO:0000313" key="3">
    <source>
        <dbReference type="EMBL" id="KAJ2674614.1"/>
    </source>
</evidence>
<dbReference type="Pfam" id="PF01984">
    <property type="entry name" value="dsDNA_bind"/>
    <property type="match status" value="1"/>
</dbReference>
<dbReference type="AlphaFoldDB" id="A0A9W8G6G6"/>
<dbReference type="Proteomes" id="UP001151518">
    <property type="component" value="Unassembled WGS sequence"/>
</dbReference>
<dbReference type="Gene3D" id="1.10.8.140">
    <property type="entry name" value="PDCD5-like"/>
    <property type="match status" value="1"/>
</dbReference>
<dbReference type="EMBL" id="JANBTW010000055">
    <property type="protein sequence ID" value="KAJ2674614.1"/>
    <property type="molecule type" value="Genomic_DNA"/>
</dbReference>
<comment type="caution">
    <text evidence="3">The sequence shown here is derived from an EMBL/GenBank/DDBJ whole genome shotgun (WGS) entry which is preliminary data.</text>
</comment>
<comment type="similarity">
    <text evidence="1">Belongs to the PDCD5 family.</text>
</comment>
<name>A0A9W8G6G6_9FUNG</name>
<dbReference type="OrthoDB" id="5570647at2759"/>
<proteinExistence type="inferred from homology"/>
<evidence type="ECO:0000313" key="4">
    <source>
        <dbReference type="Proteomes" id="UP001151518"/>
    </source>
</evidence>
<gene>
    <name evidence="3" type="ORF">GGI25_004265</name>
</gene>
<accession>A0A9W8G6G6</accession>
<dbReference type="GO" id="GO:0003677">
    <property type="term" value="F:DNA binding"/>
    <property type="evidence" value="ECO:0007669"/>
    <property type="project" value="InterPro"/>
</dbReference>
<dbReference type="GO" id="GO:0005634">
    <property type="term" value="C:nucleus"/>
    <property type="evidence" value="ECO:0007669"/>
    <property type="project" value="TreeGrafter"/>
</dbReference>
<organism evidence="3 4">
    <name type="scientific">Coemansia spiralis</name>
    <dbReference type="NCBI Taxonomy" id="417178"/>
    <lineage>
        <taxon>Eukaryota</taxon>
        <taxon>Fungi</taxon>
        <taxon>Fungi incertae sedis</taxon>
        <taxon>Zoopagomycota</taxon>
        <taxon>Kickxellomycotina</taxon>
        <taxon>Kickxellomycetes</taxon>
        <taxon>Kickxellales</taxon>
        <taxon>Kickxellaceae</taxon>
        <taxon>Coemansia</taxon>
    </lineage>
</organism>
<dbReference type="PANTHER" id="PTHR10840">
    <property type="entry name" value="PROGRAMMED CELL DEATH PROTEIN 5"/>
    <property type="match status" value="1"/>
</dbReference>
<dbReference type="InterPro" id="IPR002836">
    <property type="entry name" value="PDCD5-like"/>
</dbReference>
<sequence length="576" mass="64484">MDPSELEALKAKQRGSSGDQDGDSANSNSQREEERQTLLAQILDRDARERLGRIALVKKELARHVEDMLIQMARMNKIRNKVTEDELKDLLEQISTKNSQETKIIVSRKEFDDSDEEEEADVQKELVDQLNVLRLQFACCHNAYECAKVYSDAGPLLSTMARSRLVACDDLLTQAVVNAAVEYSKVMYLGVYSNQKASLWFSQLVKSILTSMQENTDTSHTAVLQGTRIDLDEVAGRRLAVRQLAQLFASASQMWEKDRRENIWSQAFLLCCNSSHPEVLLEELLGNVDECGWHVLEQHELIKSYSMQLLTKLPLTLALELWKRLEYVRVAVANVVSCSAYLHVLHLLQEKGEEGSDGGRIRQVVRAVLSTETLARQMLTDIARLVFDTRDLRVVDLWKRICRANIDVAAALDGQASRKELLGLNNCFVARKWPTIGGAQVAGRFLDLCVVFGCASGNVVSLFAQTKQPEAHFGQWRVAMEARRQQETGDGCIRIWLGAMVASDDNLAFDILDAHFGADSDASFTKEGLTPQQVVWREMALDVAAFAWAPLAGGSARAVAAAKDSVLNAWRRRSKR</sequence>
<evidence type="ECO:0000256" key="2">
    <source>
        <dbReference type="SAM" id="MobiDB-lite"/>
    </source>
</evidence>
<dbReference type="SUPFAM" id="SSF46950">
    <property type="entry name" value="Double-stranded DNA-binding domain"/>
    <property type="match status" value="1"/>
</dbReference>
<dbReference type="PANTHER" id="PTHR10840:SF0">
    <property type="entry name" value="PROGRAMMED CELL DEATH PROTEIN 5"/>
    <property type="match status" value="1"/>
</dbReference>
<reference evidence="3" key="1">
    <citation type="submission" date="2022-07" db="EMBL/GenBank/DDBJ databases">
        <title>Phylogenomic reconstructions and comparative analyses of Kickxellomycotina fungi.</title>
        <authorList>
            <person name="Reynolds N.K."/>
            <person name="Stajich J.E."/>
            <person name="Barry K."/>
            <person name="Grigoriev I.V."/>
            <person name="Crous P."/>
            <person name="Smith M.E."/>
        </authorList>
    </citation>
    <scope>NUCLEOTIDE SEQUENCE</scope>
    <source>
        <strain evidence="3">NRRL 3115</strain>
    </source>
</reference>